<proteinExistence type="predicted"/>
<accession>M1Z8S5</accession>
<evidence type="ECO:0000313" key="2">
    <source>
        <dbReference type="Proteomes" id="UP000011704"/>
    </source>
</evidence>
<gene>
    <name evidence="1" type="ORF">NITGR_1050033</name>
</gene>
<sequence>MSEDWFSETVLLRSYSLCITEPPAGSFGKVPFQLSIVSSLYGNRWSSWQDAKSEFLHLLWFGSGSIPALLRKLTLIFNRPSNPSKLFSGTRADMLAYLSVCQKRLPVSL</sequence>
<name>M1Z8S5_NITG3</name>
<comment type="caution">
    <text evidence="1">The sequence shown here is derived from an EMBL/GenBank/DDBJ whole genome shotgun (WGS) entry which is preliminary data.</text>
</comment>
<dbReference type="EMBL" id="CAQJ01000008">
    <property type="protein sequence ID" value="CCQ89470.1"/>
    <property type="molecule type" value="Genomic_DNA"/>
</dbReference>
<keyword evidence="2" id="KW-1185">Reference proteome</keyword>
<dbReference type="HOGENOM" id="CLU_2181074_0_0_0"/>
<evidence type="ECO:0000313" key="1">
    <source>
        <dbReference type="EMBL" id="CCQ89470.1"/>
    </source>
</evidence>
<dbReference type="STRING" id="1266370.NITGR_1050033"/>
<dbReference type="InParanoid" id="M1Z8S5"/>
<reference evidence="1 2" key="1">
    <citation type="journal article" date="2013" name="Front. Microbiol.">
        <title>The genome of Nitrospina gracilis illuminates the metabolism and evolution of the major marine nitrite oxidizer.</title>
        <authorList>
            <person name="Luecker S."/>
            <person name="Nowka B."/>
            <person name="Rattei T."/>
            <person name="Spieck E."/>
            <person name="and Daims H."/>
        </authorList>
    </citation>
    <scope>NUCLEOTIDE SEQUENCE [LARGE SCALE GENOMIC DNA]</scope>
    <source>
        <strain evidence="1 2">3/211</strain>
    </source>
</reference>
<dbReference type="AlphaFoldDB" id="M1Z8S5"/>
<dbReference type="Proteomes" id="UP000011704">
    <property type="component" value="Unassembled WGS sequence"/>
</dbReference>
<protein>
    <submittedName>
        <fullName evidence="1">Uncharacterized protein</fullName>
    </submittedName>
</protein>
<organism evidence="1 2">
    <name type="scientific">Nitrospina gracilis (strain 3/211)</name>
    <dbReference type="NCBI Taxonomy" id="1266370"/>
    <lineage>
        <taxon>Bacteria</taxon>
        <taxon>Pseudomonadati</taxon>
        <taxon>Nitrospinota/Tectimicrobiota group</taxon>
        <taxon>Nitrospinota</taxon>
        <taxon>Nitrospinia</taxon>
        <taxon>Nitrospinales</taxon>
        <taxon>Nitrospinaceae</taxon>
        <taxon>Nitrospina</taxon>
    </lineage>
</organism>